<dbReference type="AlphaFoldDB" id="A0AAV1SQK4"/>
<keyword evidence="2" id="KW-1185">Reference proteome</keyword>
<accession>A0AAV1SQK4</accession>
<organism evidence="1 2">
    <name type="scientific">Dovyalis caffra</name>
    <dbReference type="NCBI Taxonomy" id="77055"/>
    <lineage>
        <taxon>Eukaryota</taxon>
        <taxon>Viridiplantae</taxon>
        <taxon>Streptophyta</taxon>
        <taxon>Embryophyta</taxon>
        <taxon>Tracheophyta</taxon>
        <taxon>Spermatophyta</taxon>
        <taxon>Magnoliopsida</taxon>
        <taxon>eudicotyledons</taxon>
        <taxon>Gunneridae</taxon>
        <taxon>Pentapetalae</taxon>
        <taxon>rosids</taxon>
        <taxon>fabids</taxon>
        <taxon>Malpighiales</taxon>
        <taxon>Salicaceae</taxon>
        <taxon>Flacourtieae</taxon>
        <taxon>Dovyalis</taxon>
    </lineage>
</organism>
<gene>
    <name evidence="1" type="ORF">DCAF_LOCUS26129</name>
</gene>
<dbReference type="Proteomes" id="UP001314170">
    <property type="component" value="Unassembled WGS sequence"/>
</dbReference>
<name>A0AAV1SQK4_9ROSI</name>
<dbReference type="EMBL" id="CAWUPB010001197">
    <property type="protein sequence ID" value="CAK7355866.1"/>
    <property type="molecule type" value="Genomic_DNA"/>
</dbReference>
<proteinExistence type="predicted"/>
<evidence type="ECO:0000313" key="1">
    <source>
        <dbReference type="EMBL" id="CAK7355866.1"/>
    </source>
</evidence>
<comment type="caution">
    <text evidence="1">The sequence shown here is derived from an EMBL/GenBank/DDBJ whole genome shotgun (WGS) entry which is preliminary data.</text>
</comment>
<sequence>MFGLDKKDMKVFIEQNNSIIRWEDVKESNDEDNAKSGEMVVDCKAIMGFQSFLLFSTYNSNQMREIQIHA</sequence>
<protein>
    <submittedName>
        <fullName evidence="1">Uncharacterized protein</fullName>
    </submittedName>
</protein>
<reference evidence="1 2" key="1">
    <citation type="submission" date="2024-01" db="EMBL/GenBank/DDBJ databases">
        <authorList>
            <person name="Waweru B."/>
        </authorList>
    </citation>
    <scope>NUCLEOTIDE SEQUENCE [LARGE SCALE GENOMIC DNA]</scope>
</reference>
<evidence type="ECO:0000313" key="2">
    <source>
        <dbReference type="Proteomes" id="UP001314170"/>
    </source>
</evidence>